<keyword evidence="2" id="KW-1185">Reference proteome</keyword>
<proteinExistence type="predicted"/>
<gene>
    <name evidence="1" type="ORF">L1987_30294</name>
</gene>
<sequence length="158" mass="17855">MMTLNLGGVTYALSEMLPDSDLQKIVSLGIDRNNENDSATRLIEALKLKGFTGFDRKQALVNIPLNNELNDKLGEFVINVIRRKLEDLLSEESTEKVKMKKDQNSLGMKINKIARTYYTFCTFNENSEVSVLPAAKLTLLSLLLMLTENEKGNELLQR</sequence>
<organism evidence="1 2">
    <name type="scientific">Smallanthus sonchifolius</name>
    <dbReference type="NCBI Taxonomy" id="185202"/>
    <lineage>
        <taxon>Eukaryota</taxon>
        <taxon>Viridiplantae</taxon>
        <taxon>Streptophyta</taxon>
        <taxon>Embryophyta</taxon>
        <taxon>Tracheophyta</taxon>
        <taxon>Spermatophyta</taxon>
        <taxon>Magnoliopsida</taxon>
        <taxon>eudicotyledons</taxon>
        <taxon>Gunneridae</taxon>
        <taxon>Pentapetalae</taxon>
        <taxon>asterids</taxon>
        <taxon>campanulids</taxon>
        <taxon>Asterales</taxon>
        <taxon>Asteraceae</taxon>
        <taxon>Asteroideae</taxon>
        <taxon>Heliantheae alliance</taxon>
        <taxon>Millerieae</taxon>
        <taxon>Smallanthus</taxon>
    </lineage>
</organism>
<evidence type="ECO:0000313" key="2">
    <source>
        <dbReference type="Proteomes" id="UP001056120"/>
    </source>
</evidence>
<dbReference type="Proteomes" id="UP001056120">
    <property type="component" value="Linkage Group LG10"/>
</dbReference>
<comment type="caution">
    <text evidence="1">The sequence shown here is derived from an EMBL/GenBank/DDBJ whole genome shotgun (WGS) entry which is preliminary data.</text>
</comment>
<name>A0ACB9I1T4_9ASTR</name>
<reference evidence="1 2" key="2">
    <citation type="journal article" date="2022" name="Mol. Ecol. Resour.">
        <title>The genomes of chicory, endive, great burdock and yacon provide insights into Asteraceae paleo-polyploidization history and plant inulin production.</title>
        <authorList>
            <person name="Fan W."/>
            <person name="Wang S."/>
            <person name="Wang H."/>
            <person name="Wang A."/>
            <person name="Jiang F."/>
            <person name="Liu H."/>
            <person name="Zhao H."/>
            <person name="Xu D."/>
            <person name="Zhang Y."/>
        </authorList>
    </citation>
    <scope>NUCLEOTIDE SEQUENCE [LARGE SCALE GENOMIC DNA]</scope>
    <source>
        <strain evidence="2">cv. Yunnan</strain>
        <tissue evidence="1">Leaves</tissue>
    </source>
</reference>
<dbReference type="EMBL" id="CM042027">
    <property type="protein sequence ID" value="KAI3802164.1"/>
    <property type="molecule type" value="Genomic_DNA"/>
</dbReference>
<accession>A0ACB9I1T4</accession>
<evidence type="ECO:0000313" key="1">
    <source>
        <dbReference type="EMBL" id="KAI3802164.1"/>
    </source>
</evidence>
<reference evidence="2" key="1">
    <citation type="journal article" date="2022" name="Mol. Ecol. Resour.">
        <title>The genomes of chicory, endive, great burdock and yacon provide insights into Asteraceae palaeo-polyploidization history and plant inulin production.</title>
        <authorList>
            <person name="Fan W."/>
            <person name="Wang S."/>
            <person name="Wang H."/>
            <person name="Wang A."/>
            <person name="Jiang F."/>
            <person name="Liu H."/>
            <person name="Zhao H."/>
            <person name="Xu D."/>
            <person name="Zhang Y."/>
        </authorList>
    </citation>
    <scope>NUCLEOTIDE SEQUENCE [LARGE SCALE GENOMIC DNA]</scope>
    <source>
        <strain evidence="2">cv. Yunnan</strain>
    </source>
</reference>
<protein>
    <submittedName>
        <fullName evidence="1">Uncharacterized protein</fullName>
    </submittedName>
</protein>